<dbReference type="Proteomes" id="UP000216020">
    <property type="component" value="Unassembled WGS sequence"/>
</dbReference>
<evidence type="ECO:0000313" key="2">
    <source>
        <dbReference type="Proteomes" id="UP000216020"/>
    </source>
</evidence>
<evidence type="ECO:0000313" key="1">
    <source>
        <dbReference type="EMBL" id="OZI30244.1"/>
    </source>
</evidence>
<proteinExistence type="predicted"/>
<protein>
    <submittedName>
        <fullName evidence="1">Uncharacterized protein</fullName>
    </submittedName>
</protein>
<dbReference type="EMBL" id="NEVM01000005">
    <property type="protein sequence ID" value="OZI30244.1"/>
    <property type="molecule type" value="Genomic_DNA"/>
</dbReference>
<gene>
    <name evidence="1" type="ORF">CAL29_19505</name>
</gene>
<organism evidence="1 2">
    <name type="scientific">Bordetella genomosp. 10</name>
    <dbReference type="NCBI Taxonomy" id="1416804"/>
    <lineage>
        <taxon>Bacteria</taxon>
        <taxon>Pseudomonadati</taxon>
        <taxon>Pseudomonadota</taxon>
        <taxon>Betaproteobacteria</taxon>
        <taxon>Burkholderiales</taxon>
        <taxon>Alcaligenaceae</taxon>
        <taxon>Bordetella</taxon>
    </lineage>
</organism>
<reference evidence="2" key="1">
    <citation type="submission" date="2017-05" db="EMBL/GenBank/DDBJ databases">
        <title>Complete and WGS of Bordetella genogroups.</title>
        <authorList>
            <person name="Spilker T."/>
            <person name="Lipuma J."/>
        </authorList>
    </citation>
    <scope>NUCLEOTIDE SEQUENCE [LARGE SCALE GENOMIC DNA]</scope>
    <source>
        <strain evidence="2">AU16122</strain>
    </source>
</reference>
<dbReference type="AlphaFoldDB" id="A0A261RYR9"/>
<name>A0A261RYR9_9BORD</name>
<accession>A0A261RYR9</accession>
<comment type="caution">
    <text evidence="1">The sequence shown here is derived from an EMBL/GenBank/DDBJ whole genome shotgun (WGS) entry which is preliminary data.</text>
</comment>
<sequence>MPAAVFAAPDAPPPDAGCAWPVADSVEALLQAETEAALRARRGMAADRGRVDVVVPGPAPARGPAHADRVAVAAIYGVGRRLHVDVRINGQIARYRKDQRWPEHAPGGGAGVYALAAVLGECVHLQGGDGARIACLDAGAAPEARRH</sequence>
<keyword evidence="2" id="KW-1185">Reference proteome</keyword>